<dbReference type="EC" id="2.7.11.1" evidence="2"/>
<dbReference type="AlphaFoldDB" id="A0A8D4VQK5"/>
<evidence type="ECO:0000256" key="8">
    <source>
        <dbReference type="SAM" id="MobiDB-lite"/>
    </source>
</evidence>
<evidence type="ECO:0000313" key="10">
    <source>
        <dbReference type="EMBL" id="BBL72683.1"/>
    </source>
</evidence>
<evidence type="ECO:0000256" key="2">
    <source>
        <dbReference type="ARBA" id="ARBA00012513"/>
    </source>
</evidence>
<keyword evidence="4 7" id="KW-0547">Nucleotide-binding</keyword>
<sequence length="525" mass="55009">MSETAAADIHVCSKCETRNTEAEAAANLYRCIGCGQDLAHVDTAPNGAVRGIFGWLKQENDLIGDRYRVKTVLGKGGFGATYLVEDQRVNGKRRALKEIPELLFDEYEVSLLSSLEHPAIPDIADRFTEAGMVYLVLKFGGNRTLQSECRRMNGIPYATLKPWALELGNVLSYLHSRTPPIIHRDLKPENVLLDEGDRVMLIDFGIAKASDSGMTRTLGRAASHGFSPPEQVLGTGTDQRSDIYAYAATLYFALTGKTPAAAHERVAGKPLVPIAELVQGVPAAVDAALSRALSLNINERQANIEELLAVLEEKPHAAVEAMVGDRTVRVGDIAFGPAMGRTGPLSQPLHSVPLGHGTPPPVSAPVAVAPARWPLLAGGAAVLALIIGGAAYLMRDKGAEPAPTAATAGPAPAAQPPAVATTGVAVPAPATAVAPAIPAPSPAPAAPAGGSEADLLNLLHKTRSESEPDKTIDQPPKRTESIVSGGGTRASSASSRSVEPRPAPPKHDSDEGGWSITPGQTQKIR</sequence>
<proteinExistence type="inferred from homology"/>
<dbReference type="PROSITE" id="PS00108">
    <property type="entry name" value="PROTEIN_KINASE_ST"/>
    <property type="match status" value="1"/>
</dbReference>
<protein>
    <recommendedName>
        <fullName evidence="2">non-specific serine/threonine protein kinase</fullName>
        <ecNumber evidence="2">2.7.11.1</ecNumber>
    </recommendedName>
</protein>
<keyword evidence="3" id="KW-0808">Transferase</keyword>
<dbReference type="InterPro" id="IPR017441">
    <property type="entry name" value="Protein_kinase_ATP_BS"/>
</dbReference>
<dbReference type="Proteomes" id="UP000824988">
    <property type="component" value="Chromosome"/>
</dbReference>
<dbReference type="Pfam" id="PF00069">
    <property type="entry name" value="Pkinase"/>
    <property type="match status" value="1"/>
</dbReference>
<keyword evidence="11" id="KW-1185">Reference proteome</keyword>
<comment type="similarity">
    <text evidence="1">Belongs to the protein kinase superfamily. NEK Ser/Thr protein kinase family. NIMA subfamily.</text>
</comment>
<dbReference type="SMART" id="SM00220">
    <property type="entry name" value="S_TKc"/>
    <property type="match status" value="1"/>
</dbReference>
<feature type="binding site" evidence="7">
    <location>
        <position position="97"/>
    </location>
    <ligand>
        <name>ATP</name>
        <dbReference type="ChEBI" id="CHEBI:30616"/>
    </ligand>
</feature>
<dbReference type="InterPro" id="IPR000719">
    <property type="entry name" value="Prot_kinase_dom"/>
</dbReference>
<dbReference type="InterPro" id="IPR050660">
    <property type="entry name" value="NEK_Ser/Thr_kinase"/>
</dbReference>
<accession>A0A8D4VQK5</accession>
<keyword evidence="5" id="KW-0418">Kinase</keyword>
<dbReference type="KEGG" id="moz:MoryE10_32890"/>
<reference evidence="10" key="1">
    <citation type="submission" date="2019-06" db="EMBL/GenBank/DDBJ databases">
        <title>Complete genome sequence of Methylogaea oryzae strain JCM16910.</title>
        <authorList>
            <person name="Asakawa S."/>
        </authorList>
    </citation>
    <scope>NUCLEOTIDE SEQUENCE</scope>
    <source>
        <strain evidence="10">E10</strain>
    </source>
</reference>
<evidence type="ECO:0000256" key="4">
    <source>
        <dbReference type="ARBA" id="ARBA00022741"/>
    </source>
</evidence>
<evidence type="ECO:0000256" key="1">
    <source>
        <dbReference type="ARBA" id="ARBA00010886"/>
    </source>
</evidence>
<evidence type="ECO:0000259" key="9">
    <source>
        <dbReference type="PROSITE" id="PS50011"/>
    </source>
</evidence>
<dbReference type="PANTHER" id="PTHR43671">
    <property type="entry name" value="SERINE/THREONINE-PROTEIN KINASE NEK"/>
    <property type="match status" value="1"/>
</dbReference>
<feature type="region of interest" description="Disordered" evidence="8">
    <location>
        <begin position="463"/>
        <end position="525"/>
    </location>
</feature>
<evidence type="ECO:0000256" key="3">
    <source>
        <dbReference type="ARBA" id="ARBA00022679"/>
    </source>
</evidence>
<evidence type="ECO:0000256" key="5">
    <source>
        <dbReference type="ARBA" id="ARBA00022777"/>
    </source>
</evidence>
<dbReference type="EMBL" id="AP019782">
    <property type="protein sequence ID" value="BBL72683.1"/>
    <property type="molecule type" value="Genomic_DNA"/>
</dbReference>
<dbReference type="PROSITE" id="PS00107">
    <property type="entry name" value="PROTEIN_KINASE_ATP"/>
    <property type="match status" value="1"/>
</dbReference>
<gene>
    <name evidence="10" type="ORF">MoryE10_32890</name>
</gene>
<dbReference type="GO" id="GO:0005524">
    <property type="term" value="F:ATP binding"/>
    <property type="evidence" value="ECO:0007669"/>
    <property type="project" value="UniProtKB-UniRule"/>
</dbReference>
<evidence type="ECO:0000256" key="6">
    <source>
        <dbReference type="ARBA" id="ARBA00022840"/>
    </source>
</evidence>
<feature type="compositionally biased region" description="Basic and acidic residues" evidence="8">
    <location>
        <begin position="463"/>
        <end position="480"/>
    </location>
</feature>
<feature type="domain" description="Protein kinase" evidence="9">
    <location>
        <begin position="67"/>
        <end position="319"/>
    </location>
</feature>
<organism evidence="10 11">
    <name type="scientific">Methylogaea oryzae</name>
    <dbReference type="NCBI Taxonomy" id="1295382"/>
    <lineage>
        <taxon>Bacteria</taxon>
        <taxon>Pseudomonadati</taxon>
        <taxon>Pseudomonadota</taxon>
        <taxon>Gammaproteobacteria</taxon>
        <taxon>Methylococcales</taxon>
        <taxon>Methylococcaceae</taxon>
        <taxon>Methylogaea</taxon>
    </lineage>
</organism>
<keyword evidence="6 7" id="KW-0067">ATP-binding</keyword>
<dbReference type="PROSITE" id="PS50011">
    <property type="entry name" value="PROTEIN_KINASE_DOM"/>
    <property type="match status" value="1"/>
</dbReference>
<dbReference type="CDD" id="cd14014">
    <property type="entry name" value="STKc_PknB_like"/>
    <property type="match status" value="1"/>
</dbReference>
<dbReference type="InterPro" id="IPR008271">
    <property type="entry name" value="Ser/Thr_kinase_AS"/>
</dbReference>
<dbReference type="RefSeq" id="WP_221047701.1">
    <property type="nucleotide sequence ID" value="NZ_AP019782.1"/>
</dbReference>
<name>A0A8D4VQK5_9GAMM</name>
<evidence type="ECO:0000313" key="11">
    <source>
        <dbReference type="Proteomes" id="UP000824988"/>
    </source>
</evidence>
<dbReference type="PANTHER" id="PTHR43671:SF13">
    <property type="entry name" value="SERINE_THREONINE-PROTEIN KINASE NEK2"/>
    <property type="match status" value="1"/>
</dbReference>
<evidence type="ECO:0000256" key="7">
    <source>
        <dbReference type="PROSITE-ProRule" id="PRU10141"/>
    </source>
</evidence>
<dbReference type="GO" id="GO:0004674">
    <property type="term" value="F:protein serine/threonine kinase activity"/>
    <property type="evidence" value="ECO:0007669"/>
    <property type="project" value="UniProtKB-EC"/>
</dbReference>